<keyword evidence="3 4" id="KW-0418">Kinase</keyword>
<proteinExistence type="inferred from homology"/>
<dbReference type="Gene3D" id="3.40.50.10350">
    <property type="entry name" value="Glycerate kinase, domain 1"/>
    <property type="match status" value="1"/>
</dbReference>
<protein>
    <submittedName>
        <fullName evidence="5">Glycerate kinase</fullName>
    </submittedName>
</protein>
<dbReference type="AlphaFoldDB" id="A0A1Y0EK45"/>
<dbReference type="RefSeq" id="WP_087277114.1">
    <property type="nucleotide sequence ID" value="NZ_CP021455.1"/>
</dbReference>
<evidence type="ECO:0000256" key="2">
    <source>
        <dbReference type="ARBA" id="ARBA00022679"/>
    </source>
</evidence>
<comment type="similarity">
    <text evidence="1 4">Belongs to the glycerate kinase type-1 family.</text>
</comment>
<evidence type="ECO:0000313" key="6">
    <source>
        <dbReference type="Proteomes" id="UP000196138"/>
    </source>
</evidence>
<dbReference type="PANTHER" id="PTHR21599:SF0">
    <property type="entry name" value="GLYCERATE KINASE"/>
    <property type="match status" value="1"/>
</dbReference>
<dbReference type="InterPro" id="IPR004381">
    <property type="entry name" value="Glycerate_kinase"/>
</dbReference>
<keyword evidence="2 4" id="KW-0808">Transferase</keyword>
<dbReference type="Gene3D" id="3.90.1510.10">
    <property type="entry name" value="Glycerate kinase, domain 2"/>
    <property type="match status" value="1"/>
</dbReference>
<dbReference type="PANTHER" id="PTHR21599">
    <property type="entry name" value="GLYCERATE KINASE"/>
    <property type="match status" value="1"/>
</dbReference>
<dbReference type="EMBL" id="CP021455">
    <property type="protein sequence ID" value="ARU03801.1"/>
    <property type="molecule type" value="Genomic_DNA"/>
</dbReference>
<name>A0A1Y0EK45_9BURK</name>
<dbReference type="KEGG" id="cser:CCO03_03080"/>
<accession>A0A1Y0EK45</accession>
<evidence type="ECO:0000256" key="1">
    <source>
        <dbReference type="ARBA" id="ARBA00006284"/>
    </source>
</evidence>
<dbReference type="GO" id="GO:0008887">
    <property type="term" value="F:glycerate kinase activity"/>
    <property type="evidence" value="ECO:0007669"/>
    <property type="project" value="UniProtKB-UniRule"/>
</dbReference>
<dbReference type="Proteomes" id="UP000196138">
    <property type="component" value="Chromosome"/>
</dbReference>
<organism evidence="5 6">
    <name type="scientific">Comamonas serinivorans</name>
    <dbReference type="NCBI Taxonomy" id="1082851"/>
    <lineage>
        <taxon>Bacteria</taxon>
        <taxon>Pseudomonadati</taxon>
        <taxon>Pseudomonadota</taxon>
        <taxon>Betaproteobacteria</taxon>
        <taxon>Burkholderiales</taxon>
        <taxon>Comamonadaceae</taxon>
        <taxon>Comamonas</taxon>
    </lineage>
</organism>
<dbReference type="OrthoDB" id="9774290at2"/>
<dbReference type="InterPro" id="IPR018197">
    <property type="entry name" value="Glycerate_kinase_RE-like"/>
</dbReference>
<evidence type="ECO:0000313" key="5">
    <source>
        <dbReference type="EMBL" id="ARU03801.1"/>
    </source>
</evidence>
<evidence type="ECO:0000256" key="4">
    <source>
        <dbReference type="PIRNR" id="PIRNR006078"/>
    </source>
</evidence>
<sequence>MSRRPALTVLVAPSGFKENLSAESVACHLARGVQQAMPDAEVLTAPLADGGEGFTQALVQATQGRLIPVRVTGPLGDSLPSFFGLLGNRHRTAVIEMAAAAGLRLVPRERRNPMLTTSRGVGELIRAALDAGAERILLGCGDSGVNDGGAGMAQALGARLLDAQGRELGPGGGELARLHRIDLSGLDPRLQQVQLDAAVNWHNVLLGPRGVARVFGPQKGATPAQVDQLDLAMTRWAEVIHRDLGQAIGQAPGAGASGGLGAGVAALLGGRLHPRFDIVMNDLQLDELLDRADLVITAEGSLDAQTPYGKVPAEVARRAKLRGLPVIALAGTLGPGADLNLAHGIDACASIVPGPCSLDEAMARSPHWLERAAADALRMVRIGLDLGQAVGAPGLRPRSRPSVMGQSIPS</sequence>
<dbReference type="GO" id="GO:0031388">
    <property type="term" value="P:organic acid phosphorylation"/>
    <property type="evidence" value="ECO:0007669"/>
    <property type="project" value="UniProtKB-UniRule"/>
</dbReference>
<dbReference type="InterPro" id="IPR036129">
    <property type="entry name" value="Glycerate_kinase_sf"/>
</dbReference>
<reference evidence="5 6" key="1">
    <citation type="submission" date="2017-05" db="EMBL/GenBank/DDBJ databases">
        <authorList>
            <person name="Song R."/>
            <person name="Chenine A.L."/>
            <person name="Ruprecht R.M."/>
        </authorList>
    </citation>
    <scope>NUCLEOTIDE SEQUENCE [LARGE SCALE GENOMIC DNA]</scope>
    <source>
        <strain evidence="5 6">DSM 26136</strain>
    </source>
</reference>
<dbReference type="SUPFAM" id="SSF110738">
    <property type="entry name" value="Glycerate kinase I"/>
    <property type="match status" value="1"/>
</dbReference>
<evidence type="ECO:0000256" key="3">
    <source>
        <dbReference type="ARBA" id="ARBA00022777"/>
    </source>
</evidence>
<dbReference type="Pfam" id="PF02595">
    <property type="entry name" value="Gly_kinase"/>
    <property type="match status" value="1"/>
</dbReference>
<gene>
    <name evidence="5" type="ORF">CCO03_03080</name>
</gene>
<dbReference type="InterPro" id="IPR018193">
    <property type="entry name" value="Glyc_kinase_flavodox-like_fold"/>
</dbReference>
<dbReference type="PIRSF" id="PIRSF006078">
    <property type="entry name" value="GlxK"/>
    <property type="match status" value="1"/>
</dbReference>
<keyword evidence="6" id="KW-1185">Reference proteome</keyword>
<dbReference type="NCBIfam" id="TIGR00045">
    <property type="entry name" value="glycerate kinase"/>
    <property type="match status" value="1"/>
</dbReference>